<sequence length="503" mass="55377">MRQKSIETIVSKAEELATSANNLLSSLARFEDGSGQPFDVRKTIRSIDSSVSQIVARIQSAVGIIAEFGKATRADLVPALVLSNLQQSITDCVTAIDTLIKLVENLVQSQGGLLTFNYTNFHAQTKNGQSHNMEGQFLALFNASETFLQRFFESLYILKPRASYSFQAAASGLSSVIDNANDNLTALKNSLKKVTVSEQSLKSKEDEATSHLEEIKRLKTDGDADRKTIADYLAQATQQKASVQALHDEAVKLDSSVKAYQTAFDQFQKQLDEREETFTEGTANLAALIAMFEGQRTSVEELIKRSEQMLASATVSGLASNFSTMTEKLTSELWWARFAFYIGILFLTVSALPLLAFVIMPLAAPFIQFYFPGVTIPAIEIAPSGAQNGWQYLGQVLARITILLPAAWFVSFAAIRHSSLFRLREHYAYKYSMAVAVEGFKQQAPSYDQEIAALVLEQLAFNPADKLIPSKDIREGKAPGIAGYLLEKIRARVEPPLATPKAK</sequence>
<dbReference type="OrthoDB" id="8433483at2"/>
<name>A0A2P7SD94_9HYPH</name>
<reference evidence="3 4" key="1">
    <citation type="submission" date="2018-03" db="EMBL/GenBank/DDBJ databases">
        <title>The draft genome of Mesorhizobium sp. 6GN-30.</title>
        <authorList>
            <person name="Liu L."/>
            <person name="Li L."/>
            <person name="Wang T."/>
            <person name="Zhang X."/>
            <person name="Liang L."/>
        </authorList>
    </citation>
    <scope>NUCLEOTIDE SEQUENCE [LARGE SCALE GENOMIC DNA]</scope>
    <source>
        <strain evidence="3 4">6GN30</strain>
    </source>
</reference>
<evidence type="ECO:0000256" key="2">
    <source>
        <dbReference type="SAM" id="Phobius"/>
    </source>
</evidence>
<comment type="caution">
    <text evidence="3">The sequence shown here is derived from an EMBL/GenBank/DDBJ whole genome shotgun (WGS) entry which is preliminary data.</text>
</comment>
<evidence type="ECO:0000313" key="4">
    <source>
        <dbReference type="Proteomes" id="UP000241229"/>
    </source>
</evidence>
<proteinExistence type="predicted"/>
<dbReference type="AlphaFoldDB" id="A0A2P7SD94"/>
<evidence type="ECO:0000256" key="1">
    <source>
        <dbReference type="SAM" id="Coils"/>
    </source>
</evidence>
<organism evidence="3 4">
    <name type="scientific">Kumtagia ephedrae</name>
    <dbReference type="NCBI Taxonomy" id="2116701"/>
    <lineage>
        <taxon>Bacteria</taxon>
        <taxon>Pseudomonadati</taxon>
        <taxon>Pseudomonadota</taxon>
        <taxon>Alphaproteobacteria</taxon>
        <taxon>Hyphomicrobiales</taxon>
        <taxon>Phyllobacteriaceae</taxon>
        <taxon>Kumtagia</taxon>
    </lineage>
</organism>
<dbReference type="Gene3D" id="1.10.287.1490">
    <property type="match status" value="1"/>
</dbReference>
<keyword evidence="2" id="KW-1133">Transmembrane helix</keyword>
<keyword evidence="1" id="KW-0175">Coiled coil</keyword>
<feature type="transmembrane region" description="Helical" evidence="2">
    <location>
        <begin position="338"/>
        <end position="364"/>
    </location>
</feature>
<keyword evidence="2" id="KW-0812">Transmembrane</keyword>
<feature type="coiled-coil region" evidence="1">
    <location>
        <begin position="177"/>
        <end position="221"/>
    </location>
</feature>
<gene>
    <name evidence="3" type="ORF">C7I84_10800</name>
</gene>
<dbReference type="EMBL" id="PXYK01000009">
    <property type="protein sequence ID" value="PSJ60469.1"/>
    <property type="molecule type" value="Genomic_DNA"/>
</dbReference>
<dbReference type="RefSeq" id="WP_106772194.1">
    <property type="nucleotide sequence ID" value="NZ_PXYK01000009.1"/>
</dbReference>
<dbReference type="Proteomes" id="UP000241229">
    <property type="component" value="Unassembled WGS sequence"/>
</dbReference>
<feature type="transmembrane region" description="Helical" evidence="2">
    <location>
        <begin position="396"/>
        <end position="415"/>
    </location>
</feature>
<accession>A0A2P7SD94</accession>
<keyword evidence="2" id="KW-0472">Membrane</keyword>
<keyword evidence="4" id="KW-1185">Reference proteome</keyword>
<evidence type="ECO:0000313" key="3">
    <source>
        <dbReference type="EMBL" id="PSJ60469.1"/>
    </source>
</evidence>
<protein>
    <submittedName>
        <fullName evidence="3">Uncharacterized protein</fullName>
    </submittedName>
</protein>